<name>A0A0M0K605_9EUKA</name>
<evidence type="ECO:0000313" key="2">
    <source>
        <dbReference type="EMBL" id="KOO34296.1"/>
    </source>
</evidence>
<feature type="compositionally biased region" description="Basic residues" evidence="1">
    <location>
        <begin position="27"/>
        <end position="38"/>
    </location>
</feature>
<dbReference type="AlphaFoldDB" id="A0A0M0K605"/>
<protein>
    <submittedName>
        <fullName evidence="2">Uncharacterized protein</fullName>
    </submittedName>
</protein>
<evidence type="ECO:0000313" key="3">
    <source>
        <dbReference type="Proteomes" id="UP000037460"/>
    </source>
</evidence>
<evidence type="ECO:0000256" key="1">
    <source>
        <dbReference type="SAM" id="MobiDB-lite"/>
    </source>
</evidence>
<reference evidence="3" key="1">
    <citation type="journal article" date="2015" name="PLoS Genet.">
        <title>Genome Sequence and Transcriptome Analyses of Chrysochromulina tobin: Metabolic Tools for Enhanced Algal Fitness in the Prominent Order Prymnesiales (Haptophyceae).</title>
        <authorList>
            <person name="Hovde B.T."/>
            <person name="Deodato C.R."/>
            <person name="Hunsperger H.M."/>
            <person name="Ryken S.A."/>
            <person name="Yost W."/>
            <person name="Jha R.K."/>
            <person name="Patterson J."/>
            <person name="Monnat R.J. Jr."/>
            <person name="Barlow S.B."/>
            <person name="Starkenburg S.R."/>
            <person name="Cattolico R.A."/>
        </authorList>
    </citation>
    <scope>NUCLEOTIDE SEQUENCE</scope>
    <source>
        <strain evidence="3">CCMP291</strain>
    </source>
</reference>
<feature type="region of interest" description="Disordered" evidence="1">
    <location>
        <begin position="1"/>
        <end position="56"/>
    </location>
</feature>
<proteinExistence type="predicted"/>
<organism evidence="2 3">
    <name type="scientific">Chrysochromulina tobinii</name>
    <dbReference type="NCBI Taxonomy" id="1460289"/>
    <lineage>
        <taxon>Eukaryota</taxon>
        <taxon>Haptista</taxon>
        <taxon>Haptophyta</taxon>
        <taxon>Prymnesiophyceae</taxon>
        <taxon>Prymnesiales</taxon>
        <taxon>Chrysochromulinaceae</taxon>
        <taxon>Chrysochromulina</taxon>
    </lineage>
</organism>
<accession>A0A0M0K605</accession>
<feature type="non-terminal residue" evidence="2">
    <location>
        <position position="120"/>
    </location>
</feature>
<dbReference type="Proteomes" id="UP000037460">
    <property type="component" value="Unassembled WGS sequence"/>
</dbReference>
<sequence length="120" mass="12387">QKLAPGPGQRKPRTPPTDASHAAGRVGGRRRPAAHRRAGIGARQPLRGGDDGGARRVETRWRGVARRDNGVIVASPGSGCRPTSPCNAPTLPCYRARRGGVGDVGGIEPACTDAPDGARP</sequence>
<dbReference type="EMBL" id="JWZX01001266">
    <property type="protein sequence ID" value="KOO34296.1"/>
    <property type="molecule type" value="Genomic_DNA"/>
</dbReference>
<comment type="caution">
    <text evidence="2">The sequence shown here is derived from an EMBL/GenBank/DDBJ whole genome shotgun (WGS) entry which is preliminary data.</text>
</comment>
<keyword evidence="3" id="KW-1185">Reference proteome</keyword>
<gene>
    <name evidence="2" type="ORF">Ctob_015977</name>
</gene>
<feature type="non-terminal residue" evidence="2">
    <location>
        <position position="1"/>
    </location>
</feature>